<sequence>MATAIPPQPLPRLISAEEVIPNTKRILAEFCRVRNSVAKNVVPSTASFNNVVKPLIDVENRTQGELQAMTMMRYASPDRAAREASDEAVRLMGECDAEFTARKDLFSLIRAVKDRGESLDFEASKYLDKLIKDFSRCGHNVLDQDRIKSYLVRRNEIDGLRRQYNRNVREENGGIWFSIEELDGLSSQDVSRFEEGTNSDQKGMRLVHHRRANFESIMKYARNPQTRNRMYASDAHKLSENLSLFKEIIIKRDENARLLGYGSHASFRLENRVAKTPDWVNNFFSQLADVLLPQGEMEMQSLLEVKQKYLAENTDYPQEHPDTMPPWDFEFYSRIALEAFQFIPVPPEALHGSRWHEDVEAWSVWDGRSATEDFAEAPSVMPENWCWMKDELKRMSCHYTKLDPENLENWHQKHPGKQAPPEQIPEELLDSLVRSRKHNRALWYLRQLALSRFDMAVHHVPNHAECHSLDPGSIYNDLMEKFTFLTNSDSRDRGYPHTDFSHLFSGYDAGYYSYLAAHVFAADIFQTTFAGDPSSQVAWENYRCGILQYGGSRDELEMMEEFLGHPAVRLYPTAGQRHRHPAPPRLISPRIFTNAHSPLIHLAFSHPSGSPASSATWPSPFCDVISRTRFQPLSLPHPPLLANAPEPVPFAAMDPDSIAANDANVDVDVEVNSDVNSDDEEAMMAQAMGFASFGAQHPNKKRRYNPRADAAGFVPQSKPSATGANSTALGPAPTTRSNADEIALDDDDGDDVDISAPAQVRPASLPQRPAAPSGVFATGQQAPFQPRRPQDPPPQGPWYEGYYDPTTNENPWERLEKARGLSSVGPWLPRGSGPGRPSTTGAPA</sequence>
<evidence type="ECO:0000256" key="3">
    <source>
        <dbReference type="ARBA" id="ARBA00022723"/>
    </source>
</evidence>
<dbReference type="GO" id="GO:0006518">
    <property type="term" value="P:peptide metabolic process"/>
    <property type="evidence" value="ECO:0007669"/>
    <property type="project" value="TreeGrafter"/>
</dbReference>
<keyword evidence="6 7" id="KW-0482">Metalloprotease</keyword>
<proteinExistence type="inferred from homology"/>
<keyword evidence="2 7" id="KW-0645">Protease</keyword>
<dbReference type="InterPro" id="IPR024079">
    <property type="entry name" value="MetalloPept_cat_dom_sf"/>
</dbReference>
<dbReference type="Gene3D" id="1.20.1050.40">
    <property type="entry name" value="Endopeptidase. Chain P, domain 1"/>
    <property type="match status" value="1"/>
</dbReference>
<feature type="domain" description="Peptidase M3A/M3B catalytic" evidence="9">
    <location>
        <begin position="370"/>
        <end position="565"/>
    </location>
</feature>
<dbReference type="Proteomes" id="UP000722485">
    <property type="component" value="Unassembled WGS sequence"/>
</dbReference>
<evidence type="ECO:0000256" key="1">
    <source>
        <dbReference type="ARBA" id="ARBA00006040"/>
    </source>
</evidence>
<keyword evidence="11" id="KW-1185">Reference proteome</keyword>
<accession>A0A9P5L6P3</accession>
<evidence type="ECO:0000256" key="2">
    <source>
        <dbReference type="ARBA" id="ARBA00022670"/>
    </source>
</evidence>
<dbReference type="OrthoDB" id="534666at2759"/>
<feature type="region of interest" description="Disordered" evidence="8">
    <location>
        <begin position="710"/>
        <end position="844"/>
    </location>
</feature>
<evidence type="ECO:0000256" key="4">
    <source>
        <dbReference type="ARBA" id="ARBA00022801"/>
    </source>
</evidence>
<dbReference type="InterPro" id="IPR045090">
    <property type="entry name" value="Pept_M3A_M3B"/>
</dbReference>
<evidence type="ECO:0000256" key="5">
    <source>
        <dbReference type="ARBA" id="ARBA00022833"/>
    </source>
</evidence>
<evidence type="ECO:0000256" key="8">
    <source>
        <dbReference type="SAM" id="MobiDB-lite"/>
    </source>
</evidence>
<reference evidence="10" key="1">
    <citation type="submission" date="2020-03" db="EMBL/GenBank/DDBJ databases">
        <title>Draft Genome Sequence of Cylindrodendrum hubeiense.</title>
        <authorList>
            <person name="Buettner E."/>
            <person name="Kellner H."/>
        </authorList>
    </citation>
    <scope>NUCLEOTIDE SEQUENCE</scope>
    <source>
        <strain evidence="10">IHI 201604</strain>
    </source>
</reference>
<gene>
    <name evidence="10" type="ORF">G7Z17_g8250</name>
</gene>
<comment type="caution">
    <text evidence="10">The sequence shown here is derived from an EMBL/GenBank/DDBJ whole genome shotgun (WGS) entry which is preliminary data.</text>
</comment>
<keyword evidence="4 7" id="KW-0378">Hydrolase</keyword>
<dbReference type="GO" id="GO:0006508">
    <property type="term" value="P:proteolysis"/>
    <property type="evidence" value="ECO:0007669"/>
    <property type="project" value="UniProtKB-KW"/>
</dbReference>
<protein>
    <recommendedName>
        <fullName evidence="9">Peptidase M3A/M3B catalytic domain-containing protein</fullName>
    </recommendedName>
</protein>
<evidence type="ECO:0000256" key="6">
    <source>
        <dbReference type="ARBA" id="ARBA00023049"/>
    </source>
</evidence>
<dbReference type="PANTHER" id="PTHR11804:SF84">
    <property type="entry name" value="SACCHAROLYSIN"/>
    <property type="match status" value="1"/>
</dbReference>
<feature type="compositionally biased region" description="Polar residues" evidence="8">
    <location>
        <begin position="717"/>
        <end position="728"/>
    </location>
</feature>
<dbReference type="GO" id="GO:0004222">
    <property type="term" value="F:metalloendopeptidase activity"/>
    <property type="evidence" value="ECO:0007669"/>
    <property type="project" value="InterPro"/>
</dbReference>
<dbReference type="SUPFAM" id="SSF55486">
    <property type="entry name" value="Metalloproteases ('zincins'), catalytic domain"/>
    <property type="match status" value="1"/>
</dbReference>
<dbReference type="Gene3D" id="1.10.1370.10">
    <property type="entry name" value="Neurolysin, domain 3"/>
    <property type="match status" value="2"/>
</dbReference>
<dbReference type="GO" id="GO:0005758">
    <property type="term" value="C:mitochondrial intermembrane space"/>
    <property type="evidence" value="ECO:0007669"/>
    <property type="project" value="TreeGrafter"/>
</dbReference>
<dbReference type="Pfam" id="PF01432">
    <property type="entry name" value="Peptidase_M3"/>
    <property type="match status" value="2"/>
</dbReference>
<dbReference type="InterPro" id="IPR001567">
    <property type="entry name" value="Pept_M3A_M3B_dom"/>
</dbReference>
<organism evidence="10 11">
    <name type="scientific">Cylindrodendrum hubeiense</name>
    <dbReference type="NCBI Taxonomy" id="595255"/>
    <lineage>
        <taxon>Eukaryota</taxon>
        <taxon>Fungi</taxon>
        <taxon>Dikarya</taxon>
        <taxon>Ascomycota</taxon>
        <taxon>Pezizomycotina</taxon>
        <taxon>Sordariomycetes</taxon>
        <taxon>Hypocreomycetidae</taxon>
        <taxon>Hypocreales</taxon>
        <taxon>Nectriaceae</taxon>
        <taxon>Cylindrodendrum</taxon>
    </lineage>
</organism>
<comment type="similarity">
    <text evidence="1 7">Belongs to the peptidase M3 family.</text>
</comment>
<evidence type="ECO:0000256" key="7">
    <source>
        <dbReference type="RuleBase" id="RU003435"/>
    </source>
</evidence>
<dbReference type="PANTHER" id="PTHR11804">
    <property type="entry name" value="PROTEASE M3 THIMET OLIGOPEPTIDASE-RELATED"/>
    <property type="match status" value="1"/>
</dbReference>
<dbReference type="AlphaFoldDB" id="A0A9P5L6P3"/>
<dbReference type="InterPro" id="IPR024077">
    <property type="entry name" value="Neurolysin/TOP_dom2"/>
</dbReference>
<keyword evidence="5 7" id="KW-0862">Zinc</keyword>
<dbReference type="InterPro" id="IPR024080">
    <property type="entry name" value="Neurolysin/TOP_N"/>
</dbReference>
<feature type="compositionally biased region" description="Acidic residues" evidence="8">
    <location>
        <begin position="742"/>
        <end position="753"/>
    </location>
</feature>
<comment type="cofactor">
    <cofactor evidence="7">
        <name>Zn(2+)</name>
        <dbReference type="ChEBI" id="CHEBI:29105"/>
    </cofactor>
    <text evidence="7">Binds 1 zinc ion.</text>
</comment>
<evidence type="ECO:0000259" key="9">
    <source>
        <dbReference type="Pfam" id="PF01432"/>
    </source>
</evidence>
<name>A0A9P5L6P3_9HYPO</name>
<dbReference type="GO" id="GO:0046872">
    <property type="term" value="F:metal ion binding"/>
    <property type="evidence" value="ECO:0007669"/>
    <property type="project" value="UniProtKB-UniRule"/>
</dbReference>
<dbReference type="Gene3D" id="3.40.390.10">
    <property type="entry name" value="Collagenase (Catalytic Domain)"/>
    <property type="match status" value="1"/>
</dbReference>
<evidence type="ECO:0000313" key="10">
    <source>
        <dbReference type="EMBL" id="KAF7546701.1"/>
    </source>
</evidence>
<evidence type="ECO:0000313" key="11">
    <source>
        <dbReference type="Proteomes" id="UP000722485"/>
    </source>
</evidence>
<keyword evidence="3 7" id="KW-0479">Metal-binding</keyword>
<feature type="domain" description="Peptidase M3A/M3B catalytic" evidence="9">
    <location>
        <begin position="217"/>
        <end position="367"/>
    </location>
</feature>
<dbReference type="EMBL" id="JAANBB010000203">
    <property type="protein sequence ID" value="KAF7546701.1"/>
    <property type="molecule type" value="Genomic_DNA"/>
</dbReference>